<accession>A0A485KKK1</accession>
<dbReference type="PANTHER" id="PTHR31827">
    <property type="entry name" value="EMB|CAB89363.1"/>
    <property type="match status" value="1"/>
</dbReference>
<reference evidence="3 4" key="1">
    <citation type="submission" date="2019-03" db="EMBL/GenBank/DDBJ databases">
        <authorList>
            <person name="Gaulin E."/>
            <person name="Dumas B."/>
        </authorList>
    </citation>
    <scope>NUCLEOTIDE SEQUENCE [LARGE SCALE GENOMIC DNA]</scope>
    <source>
        <strain evidence="3">CBS 568.67</strain>
    </source>
</reference>
<organism evidence="3 4">
    <name type="scientific">Aphanomyces stellatus</name>
    <dbReference type="NCBI Taxonomy" id="120398"/>
    <lineage>
        <taxon>Eukaryota</taxon>
        <taxon>Sar</taxon>
        <taxon>Stramenopiles</taxon>
        <taxon>Oomycota</taxon>
        <taxon>Saprolegniomycetes</taxon>
        <taxon>Saprolegniales</taxon>
        <taxon>Verrucalvaceae</taxon>
        <taxon>Aphanomyces</taxon>
    </lineage>
</organism>
<feature type="region of interest" description="Disordered" evidence="1">
    <location>
        <begin position="63"/>
        <end position="92"/>
    </location>
</feature>
<keyword evidence="4" id="KW-1185">Reference proteome</keyword>
<dbReference type="Proteomes" id="UP000332933">
    <property type="component" value="Unassembled WGS sequence"/>
</dbReference>
<dbReference type="PANTHER" id="PTHR31827:SF1">
    <property type="entry name" value="EMB|CAB89363.1"/>
    <property type="match status" value="1"/>
</dbReference>
<reference evidence="2" key="2">
    <citation type="submission" date="2019-06" db="EMBL/GenBank/DDBJ databases">
        <title>Genomics analysis of Aphanomyces spp. identifies a new class of oomycete effector associated with host adaptation.</title>
        <authorList>
            <person name="Gaulin E."/>
        </authorList>
    </citation>
    <scope>NUCLEOTIDE SEQUENCE</scope>
    <source>
        <strain evidence="2">CBS 578.67</strain>
    </source>
</reference>
<evidence type="ECO:0000313" key="3">
    <source>
        <dbReference type="EMBL" id="VFT85438.1"/>
    </source>
</evidence>
<evidence type="ECO:0000313" key="4">
    <source>
        <dbReference type="Proteomes" id="UP000332933"/>
    </source>
</evidence>
<gene>
    <name evidence="3" type="primary">Aste57867_8552</name>
    <name evidence="2" type="ORF">As57867_008520</name>
    <name evidence="3" type="ORF">ASTE57867_8552</name>
</gene>
<name>A0A485KKK1_9STRA</name>
<dbReference type="AlphaFoldDB" id="A0A485KKK1"/>
<dbReference type="OrthoDB" id="42532at2759"/>
<evidence type="ECO:0000313" key="2">
    <source>
        <dbReference type="EMBL" id="KAF0700942.1"/>
    </source>
</evidence>
<dbReference type="EMBL" id="VJMH01005105">
    <property type="protein sequence ID" value="KAF0700942.1"/>
    <property type="molecule type" value="Genomic_DNA"/>
</dbReference>
<dbReference type="EMBL" id="CAADRA010005126">
    <property type="protein sequence ID" value="VFT85438.1"/>
    <property type="molecule type" value="Genomic_DNA"/>
</dbReference>
<proteinExistence type="predicted"/>
<protein>
    <submittedName>
        <fullName evidence="3">Aste57867_8552 protein</fullName>
    </submittedName>
</protein>
<sequence>MVATSRCFFNDCDRLVRAGRSKCDFHHRKGCCHEPHCRNQIYARHRCVQHGGRKQCEVPTCTGNARSRGRCSKHGSDQPSRSVKKALSTPPADDWTTDADMFNILDNPQLGWFEAVDRLLSVLPPLEPFLSSPLPLVEVAQLGLLARGGHDPSTTSLIMSLSPPPSPVVIREPAATCRFKDCGRAVRSGSSKCDFHHRKGVCEIVGCSNQVYARHRCVRHGARRQCTFPGCTGHARSRGRCSRHGSDRRRSAHARGHSFDIGPVASIEATAAGASEAATTAEAATTTLTLLPKADGNGLRERVDSDKLFWLDFMEKGIPTDHVPLEPLAVLPLIEPLELPCFDL</sequence>
<feature type="region of interest" description="Disordered" evidence="1">
    <location>
        <begin position="232"/>
        <end position="255"/>
    </location>
</feature>
<evidence type="ECO:0000256" key="1">
    <source>
        <dbReference type="SAM" id="MobiDB-lite"/>
    </source>
</evidence>